<dbReference type="Proteomes" id="UP000006265">
    <property type="component" value="Unassembled WGS sequence"/>
</dbReference>
<dbReference type="InterPro" id="IPR000541">
    <property type="entry name" value="Ncs6/Tuc1/Ctu1"/>
</dbReference>
<gene>
    <name evidence="5" type="ORF">C731_3324</name>
</gene>
<dbReference type="OrthoDB" id="9801054at2"/>
<protein>
    <submittedName>
        <fullName evidence="5">PP-loop family protein</fullName>
    </submittedName>
</protein>
<evidence type="ECO:0000313" key="5">
    <source>
        <dbReference type="EMBL" id="EKF22584.1"/>
    </source>
</evidence>
<dbReference type="SUPFAM" id="SSF52402">
    <property type="entry name" value="Adenine nucleotide alpha hydrolases-like"/>
    <property type="match status" value="1"/>
</dbReference>
<evidence type="ECO:0000259" key="3">
    <source>
        <dbReference type="Pfam" id="PF01171"/>
    </source>
</evidence>
<dbReference type="GO" id="GO:0002144">
    <property type="term" value="C:cytosolic tRNA wobble base thiouridylase complex"/>
    <property type="evidence" value="ECO:0007669"/>
    <property type="project" value="TreeGrafter"/>
</dbReference>
<keyword evidence="1" id="KW-0808">Transferase</keyword>
<feature type="domain" description="tRNA(Ile)-lysidine/2-thiocytidine synthase N-terminal" evidence="3">
    <location>
        <begin position="50"/>
        <end position="217"/>
    </location>
</feature>
<accession>K5BJ67</accession>
<dbReference type="InterPro" id="IPR035107">
    <property type="entry name" value="tRNA_thiolation_TtcA_Ctu1"/>
</dbReference>
<dbReference type="InterPro" id="IPR054306">
    <property type="entry name" value="TtuA-like_LIM_N"/>
</dbReference>
<dbReference type="Pfam" id="PF01171">
    <property type="entry name" value="ATP_bind_3"/>
    <property type="match status" value="1"/>
</dbReference>
<dbReference type="EMBL" id="AMRA01000095">
    <property type="protein sequence ID" value="EKF22584.1"/>
    <property type="molecule type" value="Genomic_DNA"/>
</dbReference>
<evidence type="ECO:0000256" key="1">
    <source>
        <dbReference type="ARBA" id="ARBA00022679"/>
    </source>
</evidence>
<proteinExistence type="predicted"/>
<dbReference type="GO" id="GO:0002143">
    <property type="term" value="P:tRNA wobble position uridine thiolation"/>
    <property type="evidence" value="ECO:0007669"/>
    <property type="project" value="TreeGrafter"/>
</dbReference>
<dbReference type="eggNOG" id="COG0037">
    <property type="taxonomic scope" value="Bacteria"/>
</dbReference>
<comment type="caution">
    <text evidence="5">The sequence shown here is derived from an EMBL/GenBank/DDBJ whole genome shotgun (WGS) entry which is preliminary data.</text>
</comment>
<evidence type="ECO:0000313" key="6">
    <source>
        <dbReference type="Proteomes" id="UP000006265"/>
    </source>
</evidence>
<dbReference type="Pfam" id="PF22082">
    <property type="entry name" value="TtuA_LIM_N"/>
    <property type="match status" value="1"/>
</dbReference>
<organism evidence="5 6">
    <name type="scientific">Mycolicibacterium hassiacum (strain DSM 44199 / CIP 105218 / JCM 12690 / 3849)</name>
    <name type="common">Mycobacterium hassiacum</name>
    <dbReference type="NCBI Taxonomy" id="1122247"/>
    <lineage>
        <taxon>Bacteria</taxon>
        <taxon>Bacillati</taxon>
        <taxon>Actinomycetota</taxon>
        <taxon>Actinomycetes</taxon>
        <taxon>Mycobacteriales</taxon>
        <taxon>Mycobacteriaceae</taxon>
        <taxon>Mycolicibacterium</taxon>
    </lineage>
</organism>
<dbReference type="InterPro" id="IPR014729">
    <property type="entry name" value="Rossmann-like_a/b/a_fold"/>
</dbReference>
<evidence type="ECO:0000259" key="4">
    <source>
        <dbReference type="Pfam" id="PF22082"/>
    </source>
</evidence>
<feature type="region of interest" description="Disordered" evidence="2">
    <location>
        <begin position="298"/>
        <end position="359"/>
    </location>
</feature>
<dbReference type="Gene3D" id="3.40.50.620">
    <property type="entry name" value="HUPs"/>
    <property type="match status" value="1"/>
</dbReference>
<feature type="compositionally biased region" description="Low complexity" evidence="2">
    <location>
        <begin position="312"/>
        <end position="337"/>
    </location>
</feature>
<dbReference type="PIRSF" id="PIRSF004976">
    <property type="entry name" value="ATPase_YdaO"/>
    <property type="match status" value="1"/>
</dbReference>
<sequence>MKCDRCEEQAAIEVRHERAAFCPACFVQRCRDQVRAAIDQHRMIHPGERVLVAVSGGKDSLAVWDLLLDLGYEADGVYLGLGIGGYSDRSGDCARAFAERRGVRLIEVDIAAEAGFTIPQASRTKRTPCSACGLTKRHLLNKVTLEHGYDVLVTGHNLDDEAAVLFGNTMQWNMPYLARQRPALPESPGFARRVKPLVRLTERETAAYCVIRRIDYILEECPMAAGNRHLMYKELLNSLEERAPGSKATFLNGFFERQAPLLADLAEEERGTVGTCSRCGSPTTAEVCAFCRLRDQATRPPRRHKKRRRSRPAAGGATTNGGAANGTPPEAGAQQPAPEAPVPDGARLLPIEPVPAEPR</sequence>
<evidence type="ECO:0000256" key="2">
    <source>
        <dbReference type="SAM" id="MobiDB-lite"/>
    </source>
</evidence>
<dbReference type="CDD" id="cd01993">
    <property type="entry name" value="TtuA-like"/>
    <property type="match status" value="1"/>
</dbReference>
<dbReference type="PATRIC" id="fig|1122247.3.peg.3187"/>
<dbReference type="PANTHER" id="PTHR11807">
    <property type="entry name" value="ATPASES OF THE PP SUPERFAMILY-RELATED"/>
    <property type="match status" value="1"/>
</dbReference>
<dbReference type="STRING" id="1122247.GCA_000379865_04272"/>
<dbReference type="GO" id="GO:0000049">
    <property type="term" value="F:tRNA binding"/>
    <property type="evidence" value="ECO:0007669"/>
    <property type="project" value="InterPro"/>
</dbReference>
<dbReference type="AlphaFoldDB" id="K5BJ67"/>
<dbReference type="GO" id="GO:0016740">
    <property type="term" value="F:transferase activity"/>
    <property type="evidence" value="ECO:0007669"/>
    <property type="project" value="UniProtKB-KW"/>
</dbReference>
<dbReference type="InterPro" id="IPR011063">
    <property type="entry name" value="TilS/TtcA_N"/>
</dbReference>
<feature type="compositionally biased region" description="Basic residues" evidence="2">
    <location>
        <begin position="300"/>
        <end position="311"/>
    </location>
</feature>
<name>K5BJ67_MYCHD</name>
<dbReference type="RefSeq" id="WP_005629478.1">
    <property type="nucleotide sequence ID" value="NZ_AMRA01000095.1"/>
</dbReference>
<dbReference type="PANTHER" id="PTHR11807:SF27">
    <property type="entry name" value="TRNA-5-METHYLURIDINE(54) 2-SULFURTRANSFERASE"/>
    <property type="match status" value="1"/>
</dbReference>
<keyword evidence="6" id="KW-1185">Reference proteome</keyword>
<feature type="domain" description="2-thiouridine synthetase TtuA-like N-terminal LIM" evidence="4">
    <location>
        <begin position="2"/>
        <end position="26"/>
    </location>
</feature>
<dbReference type="NCBIfam" id="TIGR00269">
    <property type="entry name" value="TIGR00269 family protein"/>
    <property type="match status" value="1"/>
</dbReference>
<reference evidence="5 6" key="1">
    <citation type="journal article" date="2012" name="J. Bacteriol.">
        <title>Genome sequence of Mycobacterium hassiacum DSM 44199, a rare source of heat-stable mycobacterial proteins.</title>
        <authorList>
            <person name="Tiago I."/>
            <person name="Maranha A."/>
            <person name="Mendes V."/>
            <person name="Alarico S."/>
            <person name="Moynihan P.J."/>
            <person name="Clarke A.J."/>
            <person name="Macedo-Ribeiro S."/>
            <person name="Pereira P.J."/>
            <person name="Empadinhas N."/>
        </authorList>
    </citation>
    <scope>NUCLEOTIDE SEQUENCE [LARGE SCALE GENOMIC DNA]</scope>
    <source>
        <strain evidence="6">DSM 44199 / CIP 105218 / JCM 12690 / 3849</strain>
    </source>
</reference>